<name>A0A6J4N0U7_9ACTN</name>
<sequence length="316" mass="35321">MAPASTRRTSPAPGTVRVGISGWRYPGWRGDFYPRGLVQRHELRYAADLFTSIEINGTFYSLQRPTSFATWRAETPDDFVFAAKGGRFITHMKKLSDIDGPLATFFAQGLLGLGRKLGPVLWQLPPNLGFLPDRLADFFALLPRSTYAAAELARRHDGRLSEDRTVLEADADRPVRHALEVRHPSFATAAVRDLLREHDIALVVADTAGRWPLLEEPTSSSLMYVRLHGDVELYTSGYTDEALDRWADKVRRWRDDGRDVFVYFDNDVKVRAPYDALALMRRLGLGDKAAADPAQAPSPNATRRGADDPADQPPTM</sequence>
<protein>
    <recommendedName>
        <fullName evidence="3">DUF72 domain-containing protein</fullName>
    </recommendedName>
</protein>
<evidence type="ECO:0000313" key="2">
    <source>
        <dbReference type="EMBL" id="CAA9371427.1"/>
    </source>
</evidence>
<reference evidence="2" key="1">
    <citation type="submission" date="2020-02" db="EMBL/GenBank/DDBJ databases">
        <authorList>
            <person name="Meier V. D."/>
        </authorList>
    </citation>
    <scope>NUCLEOTIDE SEQUENCE</scope>
    <source>
        <strain evidence="2">AVDCRST_MAG21</strain>
    </source>
</reference>
<dbReference type="Pfam" id="PF01904">
    <property type="entry name" value="DUF72"/>
    <property type="match status" value="1"/>
</dbReference>
<dbReference type="InterPro" id="IPR036520">
    <property type="entry name" value="UPF0759_sf"/>
</dbReference>
<proteinExistence type="predicted"/>
<evidence type="ECO:0008006" key="3">
    <source>
        <dbReference type="Google" id="ProtNLM"/>
    </source>
</evidence>
<dbReference type="SUPFAM" id="SSF117396">
    <property type="entry name" value="TM1631-like"/>
    <property type="match status" value="1"/>
</dbReference>
<dbReference type="AlphaFoldDB" id="A0A6J4N0U7"/>
<feature type="region of interest" description="Disordered" evidence="1">
    <location>
        <begin position="289"/>
        <end position="316"/>
    </location>
</feature>
<evidence type="ECO:0000256" key="1">
    <source>
        <dbReference type="SAM" id="MobiDB-lite"/>
    </source>
</evidence>
<dbReference type="PANTHER" id="PTHR30348">
    <property type="entry name" value="UNCHARACTERIZED PROTEIN YECE"/>
    <property type="match status" value="1"/>
</dbReference>
<dbReference type="EMBL" id="CADCUL010000090">
    <property type="protein sequence ID" value="CAA9371427.1"/>
    <property type="molecule type" value="Genomic_DNA"/>
</dbReference>
<dbReference type="Gene3D" id="3.20.20.410">
    <property type="entry name" value="Protein of unknown function UPF0759"/>
    <property type="match status" value="1"/>
</dbReference>
<organism evidence="2">
    <name type="scientific">uncultured Nocardioidaceae bacterium</name>
    <dbReference type="NCBI Taxonomy" id="253824"/>
    <lineage>
        <taxon>Bacteria</taxon>
        <taxon>Bacillati</taxon>
        <taxon>Actinomycetota</taxon>
        <taxon>Actinomycetes</taxon>
        <taxon>Propionibacteriales</taxon>
        <taxon>Nocardioidaceae</taxon>
        <taxon>environmental samples</taxon>
    </lineage>
</organism>
<dbReference type="InterPro" id="IPR002763">
    <property type="entry name" value="DUF72"/>
</dbReference>
<accession>A0A6J4N0U7</accession>
<dbReference type="PANTHER" id="PTHR30348:SF4">
    <property type="entry name" value="DUF72 DOMAIN-CONTAINING PROTEIN"/>
    <property type="match status" value="1"/>
</dbReference>
<gene>
    <name evidence="2" type="ORF">AVDCRST_MAG21-828</name>
</gene>